<dbReference type="RefSeq" id="WP_165095111.1">
    <property type="nucleotide sequence ID" value="NZ_CP049056.1"/>
</dbReference>
<reference evidence="2 3" key="1">
    <citation type="submission" date="2020-02" db="EMBL/GenBank/DDBJ databases">
        <title>complete genome sequence of Rhodobacteraceae bacterium.</title>
        <authorList>
            <person name="Park J."/>
            <person name="Kim Y.-S."/>
            <person name="Kim K.-H."/>
        </authorList>
    </citation>
    <scope>NUCLEOTIDE SEQUENCE [LARGE SCALE GENOMIC DNA]</scope>
    <source>
        <strain evidence="2 3">RR4-56</strain>
    </source>
</reference>
<keyword evidence="1" id="KW-0472">Membrane</keyword>
<evidence type="ECO:0000313" key="3">
    <source>
        <dbReference type="Proteomes" id="UP000503336"/>
    </source>
</evidence>
<evidence type="ECO:0008006" key="4">
    <source>
        <dbReference type="Google" id="ProtNLM"/>
    </source>
</evidence>
<evidence type="ECO:0000256" key="1">
    <source>
        <dbReference type="SAM" id="Phobius"/>
    </source>
</evidence>
<dbReference type="KEGG" id="hdh:G5B40_03620"/>
<name>A0A7L5BXI7_9RHOB</name>
<protein>
    <recommendedName>
        <fullName evidence="4">DUF3311 domain-containing protein</fullName>
    </recommendedName>
</protein>
<dbReference type="AlphaFoldDB" id="A0A7L5BXI7"/>
<keyword evidence="3" id="KW-1185">Reference proteome</keyword>
<proteinExistence type="predicted"/>
<keyword evidence="1" id="KW-1133">Transmembrane helix</keyword>
<gene>
    <name evidence="2" type="ORF">G5B40_03620</name>
</gene>
<keyword evidence="1" id="KW-0812">Transmembrane</keyword>
<sequence length="88" mass="9385">MTEADMADKAAFKAERTYEAAMALPIAGLALFTPPLIGLFASDAGVFGVPMIVAYMFAAWVALVLCAYLLARRIKRANPDRMGSEGDA</sequence>
<dbReference type="Proteomes" id="UP000503336">
    <property type="component" value="Chromosome"/>
</dbReference>
<dbReference type="EMBL" id="CP049056">
    <property type="protein sequence ID" value="QIE54604.1"/>
    <property type="molecule type" value="Genomic_DNA"/>
</dbReference>
<feature type="transmembrane region" description="Helical" evidence="1">
    <location>
        <begin position="47"/>
        <end position="71"/>
    </location>
</feature>
<accession>A0A7L5BXI7</accession>
<organism evidence="2 3">
    <name type="scientific">Pikeienuella piscinae</name>
    <dbReference type="NCBI Taxonomy" id="2748098"/>
    <lineage>
        <taxon>Bacteria</taxon>
        <taxon>Pseudomonadati</taxon>
        <taxon>Pseudomonadota</taxon>
        <taxon>Alphaproteobacteria</taxon>
        <taxon>Rhodobacterales</taxon>
        <taxon>Paracoccaceae</taxon>
        <taxon>Pikeienuella</taxon>
    </lineage>
</organism>
<feature type="transmembrane region" description="Helical" evidence="1">
    <location>
        <begin position="21"/>
        <end position="41"/>
    </location>
</feature>
<evidence type="ECO:0000313" key="2">
    <source>
        <dbReference type="EMBL" id="QIE54604.1"/>
    </source>
</evidence>